<gene>
    <name evidence="2" type="ORF">BK809_0006557</name>
</gene>
<organism evidence="2 3">
    <name type="scientific">Diplodia seriata</name>
    <dbReference type="NCBI Taxonomy" id="420778"/>
    <lineage>
        <taxon>Eukaryota</taxon>
        <taxon>Fungi</taxon>
        <taxon>Dikarya</taxon>
        <taxon>Ascomycota</taxon>
        <taxon>Pezizomycotina</taxon>
        <taxon>Dothideomycetes</taxon>
        <taxon>Dothideomycetes incertae sedis</taxon>
        <taxon>Botryosphaeriales</taxon>
        <taxon>Botryosphaeriaceae</taxon>
        <taxon>Diplodia</taxon>
    </lineage>
</organism>
<evidence type="ECO:0000313" key="3">
    <source>
        <dbReference type="Proteomes" id="UP000190776"/>
    </source>
</evidence>
<dbReference type="PANTHER" id="PTHR12203">
    <property type="entry name" value="KDEL LYS-ASP-GLU-LEU CONTAINING - RELATED"/>
    <property type="match status" value="1"/>
</dbReference>
<accession>A0A1S8B3W4</accession>
<feature type="domain" description="Glycosyl transferase CAP10" evidence="1">
    <location>
        <begin position="11"/>
        <end position="245"/>
    </location>
</feature>
<dbReference type="SMART" id="SM00672">
    <property type="entry name" value="CAP10"/>
    <property type="match status" value="1"/>
</dbReference>
<dbReference type="InterPro" id="IPR051091">
    <property type="entry name" value="O-Glucosyltr/Glycosyltrsf_90"/>
</dbReference>
<dbReference type="InterPro" id="IPR006598">
    <property type="entry name" value="CAP10"/>
</dbReference>
<dbReference type="AlphaFoldDB" id="A0A1S8B3W4"/>
<sequence length="270" mass="32184">MHRAITSYNGPLPNIEFAFSVDDWVYSDIKQDYDHIIWGFTRQPEWPDVWLMPDFGYWSWPTDPVGAYQDVRNQMGVREKTQAFSEKKPKVVWRGAAMTDQRKQLIKQWHTKPWSDIVALDWNDPDVEEKFVIMPDHCQWQYVLHTEGRSYSGRLKYLQNCHSVPIIPQMHWIEPHHKLLIDQGPAMNYIPVKFDFSDLGEKVEYYLDHPDEAERIADNNVAMFRDKYLTPAAQACYWRKLFRMWRDVSFEPELSEDYGKPRGIPFETYA</sequence>
<keyword evidence="2" id="KW-0808">Transferase</keyword>
<protein>
    <submittedName>
        <fullName evidence="2">O-glucosyltransferase LpsA</fullName>
    </submittedName>
</protein>
<evidence type="ECO:0000259" key="1">
    <source>
        <dbReference type="SMART" id="SM00672"/>
    </source>
</evidence>
<name>A0A1S8B3W4_9PEZI</name>
<dbReference type="Pfam" id="PF05686">
    <property type="entry name" value="Glyco_transf_90"/>
    <property type="match status" value="1"/>
</dbReference>
<evidence type="ECO:0000313" key="2">
    <source>
        <dbReference type="EMBL" id="OMP82247.1"/>
    </source>
</evidence>
<dbReference type="PANTHER" id="PTHR12203:SF107">
    <property type="entry name" value="GLYCOSYL TRANSFERASE CAP10 DOMAIN-CONTAINING PROTEIN"/>
    <property type="match status" value="1"/>
</dbReference>
<comment type="caution">
    <text evidence="2">The sequence shown here is derived from an EMBL/GenBank/DDBJ whole genome shotgun (WGS) entry which is preliminary data.</text>
</comment>
<dbReference type="GO" id="GO:0016740">
    <property type="term" value="F:transferase activity"/>
    <property type="evidence" value="ECO:0007669"/>
    <property type="project" value="UniProtKB-KW"/>
</dbReference>
<proteinExistence type="predicted"/>
<reference evidence="2 3" key="1">
    <citation type="submission" date="2017-01" db="EMBL/GenBank/DDBJ databases">
        <title>Draft genome sequence of Diplodia seriata F98.1, a fungal species involved in grapevine trunk diseases.</title>
        <authorList>
            <person name="Robert-Siegwald G."/>
            <person name="Vallet J."/>
            <person name="Abou-Mansour E."/>
            <person name="Xu J."/>
            <person name="Rey P."/>
            <person name="Bertsch C."/>
            <person name="Rego C."/>
            <person name="Larignon P."/>
            <person name="Fontaine F."/>
            <person name="Lebrun M.-H."/>
        </authorList>
    </citation>
    <scope>NUCLEOTIDE SEQUENCE [LARGE SCALE GENOMIC DNA]</scope>
    <source>
        <strain evidence="2 3">F98.1</strain>
    </source>
</reference>
<dbReference type="EMBL" id="MSZU01000114">
    <property type="protein sequence ID" value="OMP82247.1"/>
    <property type="molecule type" value="Genomic_DNA"/>
</dbReference>
<dbReference type="OrthoDB" id="202415at2759"/>
<dbReference type="Proteomes" id="UP000190776">
    <property type="component" value="Unassembled WGS sequence"/>
</dbReference>